<dbReference type="InterPro" id="IPR037914">
    <property type="entry name" value="SpoVT-AbrB_sf"/>
</dbReference>
<dbReference type="InterPro" id="IPR007159">
    <property type="entry name" value="SpoVT-AbrB_dom"/>
</dbReference>
<proteinExistence type="predicted"/>
<evidence type="ECO:0000313" key="3">
    <source>
        <dbReference type="Proteomes" id="UP000189627"/>
    </source>
</evidence>
<gene>
    <name evidence="2" type="ORF">BJN34_01355</name>
</gene>
<evidence type="ECO:0000259" key="1">
    <source>
        <dbReference type="SMART" id="SM00966"/>
    </source>
</evidence>
<dbReference type="AlphaFoldDB" id="A0A1U9UJT2"/>
<evidence type="ECO:0000313" key="2">
    <source>
        <dbReference type="EMBL" id="AQV92541.1"/>
    </source>
</evidence>
<dbReference type="Proteomes" id="UP000189627">
    <property type="component" value="Chromosome 1"/>
</dbReference>
<dbReference type="EMBL" id="CP017757">
    <property type="protein sequence ID" value="AQV92541.1"/>
    <property type="molecule type" value="Genomic_DNA"/>
</dbReference>
<dbReference type="Gene3D" id="2.10.260.10">
    <property type="match status" value="1"/>
</dbReference>
<sequence>MYIKGVRAMILKILKWGSSLALRIPAAYVRHLGLKEGDQVRANLTVDGGISIRVTRWDRNAFAQELASMREAMPMTESVIEELRRTARY</sequence>
<name>A0A1U9UJT2_CUPNE</name>
<protein>
    <submittedName>
        <fullName evidence="2">MazF family transcriptional regulator</fullName>
    </submittedName>
</protein>
<dbReference type="SMART" id="SM00966">
    <property type="entry name" value="SpoVT_AbrB"/>
    <property type="match status" value="1"/>
</dbReference>
<dbReference type="SUPFAM" id="SSF89447">
    <property type="entry name" value="AbrB/MazE/MraZ-like"/>
    <property type="match status" value="1"/>
</dbReference>
<dbReference type="KEGG" id="cuh:BJN34_01355"/>
<dbReference type="Pfam" id="PF04014">
    <property type="entry name" value="MazE_antitoxin"/>
    <property type="match status" value="1"/>
</dbReference>
<feature type="domain" description="SpoVT-AbrB" evidence="1">
    <location>
        <begin position="14"/>
        <end position="58"/>
    </location>
</feature>
<accession>A0A1U9UJT2</accession>
<organism evidence="2 3">
    <name type="scientific">Cupriavidus necator</name>
    <name type="common">Alcaligenes eutrophus</name>
    <name type="synonym">Ralstonia eutropha</name>
    <dbReference type="NCBI Taxonomy" id="106590"/>
    <lineage>
        <taxon>Bacteria</taxon>
        <taxon>Pseudomonadati</taxon>
        <taxon>Pseudomonadota</taxon>
        <taxon>Betaproteobacteria</taxon>
        <taxon>Burkholderiales</taxon>
        <taxon>Burkholderiaceae</taxon>
        <taxon>Cupriavidus</taxon>
    </lineage>
</organism>
<dbReference type="RefSeq" id="WP_078194957.1">
    <property type="nucleotide sequence ID" value="NZ_CP017757.2"/>
</dbReference>
<dbReference type="GO" id="GO:0003677">
    <property type="term" value="F:DNA binding"/>
    <property type="evidence" value="ECO:0007669"/>
    <property type="project" value="InterPro"/>
</dbReference>
<reference evidence="3" key="1">
    <citation type="submission" date="2017-02" db="EMBL/GenBank/DDBJ databases">
        <title>Complete genome sequence of Cupriavidus necator strain NH9, a 3-chlorobenzoate degrader.</title>
        <authorList>
            <person name="Moriuchi R."/>
            <person name="Dohra H."/>
            <person name="Ogawa N."/>
        </authorList>
    </citation>
    <scope>NUCLEOTIDE SEQUENCE [LARGE SCALE GENOMIC DNA]</scope>
    <source>
        <strain evidence="3">NH9</strain>
    </source>
</reference>